<protein>
    <submittedName>
        <fullName evidence="1">Uncharacterized protein</fullName>
    </submittedName>
</protein>
<organism evidence="1 2">
    <name type="scientific">Natronobacterium texcoconense</name>
    <dbReference type="NCBI Taxonomy" id="1095778"/>
    <lineage>
        <taxon>Archaea</taxon>
        <taxon>Methanobacteriati</taxon>
        <taxon>Methanobacteriota</taxon>
        <taxon>Stenosarchaea group</taxon>
        <taxon>Halobacteria</taxon>
        <taxon>Halobacteriales</taxon>
        <taxon>Natrialbaceae</taxon>
        <taxon>Natronobacterium</taxon>
    </lineage>
</organism>
<dbReference type="AlphaFoldDB" id="A0A1H1ALA7"/>
<dbReference type="RefSeq" id="WP_090377484.1">
    <property type="nucleotide sequence ID" value="NZ_FNLC01000001.1"/>
</dbReference>
<reference evidence="2" key="1">
    <citation type="submission" date="2016-10" db="EMBL/GenBank/DDBJ databases">
        <authorList>
            <person name="Varghese N."/>
            <person name="Submissions S."/>
        </authorList>
    </citation>
    <scope>NUCLEOTIDE SEQUENCE [LARGE SCALE GENOMIC DNA]</scope>
    <source>
        <strain evidence="2">DSM 24767</strain>
    </source>
</reference>
<dbReference type="STRING" id="1095778.SAMN04489842_0731"/>
<gene>
    <name evidence="1" type="ORF">SAMN04489842_0731</name>
</gene>
<name>A0A1H1ALA7_NATTX</name>
<evidence type="ECO:0000313" key="1">
    <source>
        <dbReference type="EMBL" id="SDQ40424.1"/>
    </source>
</evidence>
<keyword evidence="2" id="KW-1185">Reference proteome</keyword>
<proteinExistence type="predicted"/>
<accession>A0A1H1ALA7</accession>
<dbReference type="Proteomes" id="UP000198848">
    <property type="component" value="Unassembled WGS sequence"/>
</dbReference>
<dbReference type="EMBL" id="FNLC01000001">
    <property type="protein sequence ID" value="SDQ40424.1"/>
    <property type="molecule type" value="Genomic_DNA"/>
</dbReference>
<sequence>MAGMPRYLRSIEGSEVAQNDLVAGILTESLEYGPELLNTLHEPELGGKRFSGETELVAAQTKLQSRSERELDWVFEDLNELLVGYESKKKAGFGESQLYQEAVELDRVAKRGARILIVITDDVNEPEIVEETREKLSQESVEVRVEWLSWNDLLARLDEIDTNDIKPQHEPLAKQIRRALEAEGYGSQFTELLHFEEDEIERIQRQQDQIISLIQDLERLAPEIGLSRYSSGRKEIFHWGGRKSLSSLSKSYHPLVPQDIMVPFVPSEYDDFPEERGTSSAYPGVYLNFFEQTVYVGAHLRPNKNEEHREALLNSNQEFAAVAEEHDLTLYSMWNSWGISNTHKDPEEIETVLTEDRLLPDEGYKRLLFGWPLTFEENGQAFVEEILEALGRVHEFSWESNSNLFHPSVASE</sequence>
<evidence type="ECO:0000313" key="2">
    <source>
        <dbReference type="Proteomes" id="UP000198848"/>
    </source>
</evidence>